<dbReference type="Gene3D" id="3.20.90.10">
    <property type="entry name" value="Tubby Protein, Chain A"/>
    <property type="match status" value="1"/>
</dbReference>
<dbReference type="Proteomes" id="UP000673691">
    <property type="component" value="Unassembled WGS sequence"/>
</dbReference>
<gene>
    <name evidence="2" type="ORF">BJ554DRAFT_4662</name>
</gene>
<keyword evidence="3" id="KW-1185">Reference proteome</keyword>
<protein>
    <recommendedName>
        <fullName evidence="1">Tubby C-terminal domain-containing protein</fullName>
    </recommendedName>
</protein>
<evidence type="ECO:0000313" key="3">
    <source>
        <dbReference type="Proteomes" id="UP000673691"/>
    </source>
</evidence>
<dbReference type="Pfam" id="PF01167">
    <property type="entry name" value="Tub"/>
    <property type="match status" value="1"/>
</dbReference>
<dbReference type="EMBL" id="JAEFCI010001984">
    <property type="protein sequence ID" value="KAG5462549.1"/>
    <property type="molecule type" value="Genomic_DNA"/>
</dbReference>
<evidence type="ECO:0000313" key="2">
    <source>
        <dbReference type="EMBL" id="KAG5462549.1"/>
    </source>
</evidence>
<name>A0A8H8DL42_9FUNG</name>
<dbReference type="InterPro" id="IPR000007">
    <property type="entry name" value="Tubby_C"/>
</dbReference>
<dbReference type="PRINTS" id="PR01573">
    <property type="entry name" value="SUPERTUBBY"/>
</dbReference>
<feature type="domain" description="Tubby C-terminal" evidence="1">
    <location>
        <begin position="104"/>
        <end position="165"/>
    </location>
</feature>
<dbReference type="SUPFAM" id="SSF54518">
    <property type="entry name" value="Tubby C-terminal domain-like"/>
    <property type="match status" value="1"/>
</dbReference>
<dbReference type="AlphaFoldDB" id="A0A8H8DL42"/>
<organism evidence="2 3">
    <name type="scientific">Olpidium bornovanus</name>
    <dbReference type="NCBI Taxonomy" id="278681"/>
    <lineage>
        <taxon>Eukaryota</taxon>
        <taxon>Fungi</taxon>
        <taxon>Fungi incertae sedis</taxon>
        <taxon>Olpidiomycota</taxon>
        <taxon>Olpidiomycotina</taxon>
        <taxon>Olpidiomycetes</taxon>
        <taxon>Olpidiales</taxon>
        <taxon>Olpidiaceae</taxon>
        <taxon>Olpidium</taxon>
    </lineage>
</organism>
<evidence type="ECO:0000259" key="1">
    <source>
        <dbReference type="Pfam" id="PF01167"/>
    </source>
</evidence>
<reference evidence="2 3" key="1">
    <citation type="journal article" name="Sci. Rep.">
        <title>Genome-scale phylogenetic analyses confirm Olpidium as the closest living zoosporic fungus to the non-flagellated, terrestrial fungi.</title>
        <authorList>
            <person name="Chang Y."/>
            <person name="Rochon D."/>
            <person name="Sekimoto S."/>
            <person name="Wang Y."/>
            <person name="Chovatia M."/>
            <person name="Sandor L."/>
            <person name="Salamov A."/>
            <person name="Grigoriev I.V."/>
            <person name="Stajich J.E."/>
            <person name="Spatafora J.W."/>
        </authorList>
    </citation>
    <scope>NUCLEOTIDE SEQUENCE [LARGE SCALE GENOMIC DNA]</scope>
    <source>
        <strain evidence="2">S191</strain>
    </source>
</reference>
<dbReference type="OrthoDB" id="8775810at2759"/>
<sequence>MLPDQHRRAGGYNAGSFASRTEEWIHCFRSTISTTTKTMTGDSSGEDERARRCEAKVAAGGGSWRAGDVAFSKLQCCICGSDQIFWARGSWRMTWGEVRKRATDPNVLGFKGPRKMTVLLPAVDRETGMPVKCMPTSVKDTVVERGLRGDREILVLHNKYPQWNE</sequence>
<accession>A0A8H8DL42</accession>
<feature type="non-terminal residue" evidence="2">
    <location>
        <position position="165"/>
    </location>
</feature>
<dbReference type="InterPro" id="IPR025659">
    <property type="entry name" value="Tubby-like_C"/>
</dbReference>
<comment type="caution">
    <text evidence="2">The sequence shown here is derived from an EMBL/GenBank/DDBJ whole genome shotgun (WGS) entry which is preliminary data.</text>
</comment>
<proteinExistence type="predicted"/>